<dbReference type="EMBL" id="JAPQKI010000004">
    <property type="protein sequence ID" value="KAJ5103237.1"/>
    <property type="molecule type" value="Genomic_DNA"/>
</dbReference>
<protein>
    <submittedName>
        <fullName evidence="2">Uncharacterized protein</fullName>
    </submittedName>
</protein>
<dbReference type="OrthoDB" id="4725912at2759"/>
<feature type="compositionally biased region" description="Polar residues" evidence="1">
    <location>
        <begin position="220"/>
        <end position="229"/>
    </location>
</feature>
<comment type="caution">
    <text evidence="2">The sequence shown here is derived from an EMBL/GenBank/DDBJ whole genome shotgun (WGS) entry which is preliminary data.</text>
</comment>
<evidence type="ECO:0000256" key="1">
    <source>
        <dbReference type="SAM" id="MobiDB-lite"/>
    </source>
</evidence>
<sequence length="250" mass="27478">MEPSAEPSNSTNVPQAPESSPPRLSIDFGWRKFKSLISNENTPNADPLYVVDYQIIKAGLKFKHYANGEIFGLGRMGVVSIDADYELHGRKDQIVAQSRLKTSYAHRSVAASTTDKPVTLTWYSDSNFTKWDFICCDEQQLPVAKLTMNLWGLKQIGRIEFMGPMAHSQELQEEIVVTSLTLAYQMALRISNLLNLAGALFARPGHEPKVSSAAPKTAPFSHSRTSSEVGQPATEAAALPETGKQRPSAI</sequence>
<feature type="compositionally biased region" description="Polar residues" evidence="1">
    <location>
        <begin position="1"/>
        <end position="18"/>
    </location>
</feature>
<keyword evidence="3" id="KW-1185">Reference proteome</keyword>
<gene>
    <name evidence="2" type="ORF">N7532_003766</name>
</gene>
<feature type="region of interest" description="Disordered" evidence="1">
    <location>
        <begin position="207"/>
        <end position="250"/>
    </location>
</feature>
<name>A0A9W9FNL1_9EURO</name>
<dbReference type="Proteomes" id="UP001149074">
    <property type="component" value="Unassembled WGS sequence"/>
</dbReference>
<reference evidence="2" key="2">
    <citation type="journal article" date="2023" name="IMA Fungus">
        <title>Comparative genomic study of the Penicillium genus elucidates a diverse pangenome and 15 lateral gene transfer events.</title>
        <authorList>
            <person name="Petersen C."/>
            <person name="Sorensen T."/>
            <person name="Nielsen M.R."/>
            <person name="Sondergaard T.E."/>
            <person name="Sorensen J.L."/>
            <person name="Fitzpatrick D.A."/>
            <person name="Frisvad J.C."/>
            <person name="Nielsen K.L."/>
        </authorList>
    </citation>
    <scope>NUCLEOTIDE SEQUENCE</scope>
    <source>
        <strain evidence="2">IBT 30761</strain>
    </source>
</reference>
<dbReference type="RefSeq" id="XP_056476617.1">
    <property type="nucleotide sequence ID" value="XM_056616260.1"/>
</dbReference>
<accession>A0A9W9FNL1</accession>
<proteinExistence type="predicted"/>
<organism evidence="2 3">
    <name type="scientific">Penicillium argentinense</name>
    <dbReference type="NCBI Taxonomy" id="1131581"/>
    <lineage>
        <taxon>Eukaryota</taxon>
        <taxon>Fungi</taxon>
        <taxon>Dikarya</taxon>
        <taxon>Ascomycota</taxon>
        <taxon>Pezizomycotina</taxon>
        <taxon>Eurotiomycetes</taxon>
        <taxon>Eurotiomycetidae</taxon>
        <taxon>Eurotiales</taxon>
        <taxon>Aspergillaceae</taxon>
        <taxon>Penicillium</taxon>
    </lineage>
</organism>
<dbReference type="GeneID" id="81355239"/>
<dbReference type="AlphaFoldDB" id="A0A9W9FNL1"/>
<reference evidence="2" key="1">
    <citation type="submission" date="2022-11" db="EMBL/GenBank/DDBJ databases">
        <authorList>
            <person name="Petersen C."/>
        </authorList>
    </citation>
    <scope>NUCLEOTIDE SEQUENCE</scope>
    <source>
        <strain evidence="2">IBT 30761</strain>
    </source>
</reference>
<evidence type="ECO:0000313" key="2">
    <source>
        <dbReference type="EMBL" id="KAJ5103237.1"/>
    </source>
</evidence>
<feature type="region of interest" description="Disordered" evidence="1">
    <location>
        <begin position="1"/>
        <end position="24"/>
    </location>
</feature>
<evidence type="ECO:0000313" key="3">
    <source>
        <dbReference type="Proteomes" id="UP001149074"/>
    </source>
</evidence>